<evidence type="ECO:0000313" key="1">
    <source>
        <dbReference type="EMBL" id="PZP39655.1"/>
    </source>
</evidence>
<gene>
    <name evidence="1" type="ORF">DI598_19825</name>
</gene>
<accession>A0A2W5E602</accession>
<name>A0A2W5E602_9SPHI</name>
<dbReference type="EMBL" id="QFOI01000656">
    <property type="protein sequence ID" value="PZP39655.1"/>
    <property type="molecule type" value="Genomic_DNA"/>
</dbReference>
<organism evidence="1 2">
    <name type="scientific">Pseudopedobacter saltans</name>
    <dbReference type="NCBI Taxonomy" id="151895"/>
    <lineage>
        <taxon>Bacteria</taxon>
        <taxon>Pseudomonadati</taxon>
        <taxon>Bacteroidota</taxon>
        <taxon>Sphingobacteriia</taxon>
        <taxon>Sphingobacteriales</taxon>
        <taxon>Sphingobacteriaceae</taxon>
        <taxon>Pseudopedobacter</taxon>
    </lineage>
</organism>
<dbReference type="Proteomes" id="UP000249645">
    <property type="component" value="Unassembled WGS sequence"/>
</dbReference>
<dbReference type="AlphaFoldDB" id="A0A2W5E602"/>
<sequence length="416" mass="50095">MPNRTTDEVFQLVKSLEKSEKRNFKLYLKRLSGSEEMKTVQVFDYMDKLEDEEEYEEEQLLRKLPSIKKQQLSNIKANLYKQILASLRMVLDDNIEMYLNEQLVNANILYDKGLYLQSLRILDRLKAIAKNNFQTTYWQQIVIFEKKIEALHITRSIDNRAELLSKEIEDINCRLTMQGRLSNLSLQLYGWYIKMGHARDEKDEMAVKLFFETNMPALSLADLSFYEKMYYYQSHCWFYFILQDFRFYFRNAQKWLDLFDDNPQMKEIETGQYLKAFHNLLSAHFDTNNFERFDQTLERFRAFTETETAKKNFNIRVQVFTYFTIARLNQHFMHGTFSEGLLLVPEIESDLKTYRLHMDRHRVLVFYYKIACLYFGSGDNDNCILFLNKIIHIKYNLRTDLQCYARLLHLIAHYEL</sequence>
<evidence type="ECO:0000313" key="2">
    <source>
        <dbReference type="Proteomes" id="UP000249645"/>
    </source>
</evidence>
<proteinExistence type="predicted"/>
<reference evidence="1 2" key="1">
    <citation type="submission" date="2017-11" db="EMBL/GenBank/DDBJ databases">
        <title>Infants hospitalized years apart are colonized by the same room-sourced microbial strains.</title>
        <authorList>
            <person name="Brooks B."/>
            <person name="Olm M.R."/>
            <person name="Firek B.A."/>
            <person name="Baker R."/>
            <person name="Thomas B.C."/>
            <person name="Morowitz M.J."/>
            <person name="Banfield J.F."/>
        </authorList>
    </citation>
    <scope>NUCLEOTIDE SEQUENCE [LARGE SCALE GENOMIC DNA]</scope>
    <source>
        <strain evidence="1">S2_009_000_R2_76</strain>
    </source>
</reference>
<comment type="caution">
    <text evidence="1">The sequence shown here is derived from an EMBL/GenBank/DDBJ whole genome shotgun (WGS) entry which is preliminary data.</text>
</comment>
<feature type="non-terminal residue" evidence="1">
    <location>
        <position position="416"/>
    </location>
</feature>
<protein>
    <submittedName>
        <fullName evidence="1">Uncharacterized protein</fullName>
    </submittedName>
</protein>